<dbReference type="Pfam" id="PF07679">
    <property type="entry name" value="I-set"/>
    <property type="match status" value="1"/>
</dbReference>
<keyword evidence="6" id="KW-0472">Membrane</keyword>
<dbReference type="Pfam" id="PF13927">
    <property type="entry name" value="Ig_3"/>
    <property type="match status" value="1"/>
</dbReference>
<evidence type="ECO:0000256" key="4">
    <source>
        <dbReference type="ARBA" id="ARBA00023319"/>
    </source>
</evidence>
<feature type="domain" description="Ig-like" evidence="7">
    <location>
        <begin position="2"/>
        <end position="84"/>
    </location>
</feature>
<feature type="domain" description="Ig-like" evidence="7">
    <location>
        <begin position="95"/>
        <end position="173"/>
    </location>
</feature>
<keyword evidence="6" id="KW-0812">Transmembrane</keyword>
<evidence type="ECO:0000256" key="2">
    <source>
        <dbReference type="ARBA" id="ARBA00023157"/>
    </source>
</evidence>
<dbReference type="InterPro" id="IPR036179">
    <property type="entry name" value="Ig-like_dom_sf"/>
</dbReference>
<dbReference type="InterPro" id="IPR013783">
    <property type="entry name" value="Ig-like_fold"/>
</dbReference>
<evidence type="ECO:0000256" key="3">
    <source>
        <dbReference type="ARBA" id="ARBA00023180"/>
    </source>
</evidence>
<dbReference type="EMBL" id="CM012452">
    <property type="protein sequence ID" value="RVE62821.1"/>
    <property type="molecule type" value="Genomic_DNA"/>
</dbReference>
<feature type="transmembrane region" description="Helical" evidence="6">
    <location>
        <begin position="369"/>
        <end position="391"/>
    </location>
</feature>
<gene>
    <name evidence="8" type="ORF">OJAV_G00161800</name>
</gene>
<feature type="compositionally biased region" description="Basic and acidic residues" evidence="5">
    <location>
        <begin position="400"/>
        <end position="412"/>
    </location>
</feature>
<feature type="region of interest" description="Disordered" evidence="5">
    <location>
        <begin position="394"/>
        <end position="416"/>
    </location>
</feature>
<feature type="domain" description="Ig-like" evidence="7">
    <location>
        <begin position="174"/>
        <end position="268"/>
    </location>
</feature>
<dbReference type="Proteomes" id="UP000283210">
    <property type="component" value="Chromosome 16"/>
</dbReference>
<reference evidence="8 9" key="2">
    <citation type="submission" date="2019-01" db="EMBL/GenBank/DDBJ databases">
        <title>A chromosome length genome reference of the Java medaka (oryzias javanicus).</title>
        <authorList>
            <person name="Herpin A."/>
            <person name="Takehana Y."/>
            <person name="Naruse K."/>
            <person name="Ansai S."/>
            <person name="Kawaguchi M."/>
        </authorList>
    </citation>
    <scope>NUCLEOTIDE SEQUENCE [LARGE SCALE GENOMIC DNA]</scope>
    <source>
        <strain evidence="8">RS831</strain>
        <tissue evidence="8">Whole body</tissue>
    </source>
</reference>
<dbReference type="InterPro" id="IPR052598">
    <property type="entry name" value="IgSF_CEA-related"/>
</dbReference>
<organism evidence="8 9">
    <name type="scientific">Oryzias javanicus</name>
    <name type="common">Javanese ricefish</name>
    <name type="synonym">Aplocheilus javanicus</name>
    <dbReference type="NCBI Taxonomy" id="123683"/>
    <lineage>
        <taxon>Eukaryota</taxon>
        <taxon>Metazoa</taxon>
        <taxon>Chordata</taxon>
        <taxon>Craniata</taxon>
        <taxon>Vertebrata</taxon>
        <taxon>Euteleostomi</taxon>
        <taxon>Actinopterygii</taxon>
        <taxon>Neopterygii</taxon>
        <taxon>Teleostei</taxon>
        <taxon>Neoteleostei</taxon>
        <taxon>Acanthomorphata</taxon>
        <taxon>Ovalentaria</taxon>
        <taxon>Atherinomorphae</taxon>
        <taxon>Beloniformes</taxon>
        <taxon>Adrianichthyidae</taxon>
        <taxon>Oryziinae</taxon>
        <taxon>Oryzias</taxon>
    </lineage>
</organism>
<dbReference type="InterPro" id="IPR003599">
    <property type="entry name" value="Ig_sub"/>
</dbReference>
<keyword evidence="1" id="KW-0732">Signal</keyword>
<evidence type="ECO:0000256" key="6">
    <source>
        <dbReference type="SAM" id="Phobius"/>
    </source>
</evidence>
<keyword evidence="9" id="KW-1185">Reference proteome</keyword>
<dbReference type="InterPro" id="IPR013098">
    <property type="entry name" value="Ig_I-set"/>
</dbReference>
<dbReference type="PROSITE" id="PS50835">
    <property type="entry name" value="IG_LIKE"/>
    <property type="match status" value="4"/>
</dbReference>
<evidence type="ECO:0000313" key="8">
    <source>
        <dbReference type="EMBL" id="RVE62821.1"/>
    </source>
</evidence>
<accession>A0A437CJK1</accession>
<keyword evidence="4" id="KW-0393">Immunoglobulin domain</keyword>
<keyword evidence="6" id="KW-1133">Transmembrane helix</keyword>
<proteinExistence type="predicted"/>
<dbReference type="SMART" id="SM00408">
    <property type="entry name" value="IGc2"/>
    <property type="match status" value="4"/>
</dbReference>
<dbReference type="Gene3D" id="2.60.40.10">
    <property type="entry name" value="Immunoglobulins"/>
    <property type="match status" value="4"/>
</dbReference>
<dbReference type="OrthoDB" id="10012075at2759"/>
<dbReference type="InterPro" id="IPR003598">
    <property type="entry name" value="Ig_sub2"/>
</dbReference>
<feature type="non-terminal residue" evidence="8">
    <location>
        <position position="1"/>
    </location>
</feature>
<dbReference type="InterPro" id="IPR013151">
    <property type="entry name" value="Immunoglobulin_dom"/>
</dbReference>
<dbReference type="Pfam" id="PF00047">
    <property type="entry name" value="ig"/>
    <property type="match status" value="1"/>
</dbReference>
<evidence type="ECO:0000256" key="5">
    <source>
        <dbReference type="SAM" id="MobiDB-lite"/>
    </source>
</evidence>
<sequence length="476" mass="51070">VPVSSVTVTPQSADLVEFSSFSLTCSSSGSSLSFIWMNSSSEVTASDRVHITDGGSTLTVVDVTHYDEQSYRCRVFNPVSEDISDPVNIAVSYGPENTKISASPPQEFYEEGSDITLSCSADSKPSAQFTWFVNGTKLPDSGPELTLRNIQFSQRGDYSCQAFNSKTLTNETSPSLSISVLQKISGVSIKASTERVIEGSSVSLTCETSGSSPSRTWKKDGSDLNLSENVTLSEDNTVLTFIAVKKENSGEYVCLVSNPVSSSEAKITVIVNYGPENIQIEGKDAINENDQIKLICSAESTPSATFTWTLNGSEIIGSSAEFLRENAQSSDSGTYTCEANNTVTEKQATATLELHVQPGSSSGCSAGCISGIVIAVVVVVAAGAGGGYYVYRSKSSKRSSNRDNRRGRDGRDNTSYAAEDVNYADIKFSKNKNNTTLQMDSENVSSNYAQIRVNNQPAGTQPPNYDAHMQRVNRQA</sequence>
<reference evidence="8 9" key="1">
    <citation type="submission" date="2018-11" db="EMBL/GenBank/DDBJ databases">
        <authorList>
            <person name="Lopez-Roques C."/>
            <person name="Donnadieu C."/>
            <person name="Bouchez O."/>
            <person name="Klopp C."/>
            <person name="Cabau C."/>
            <person name="Zahm M."/>
        </authorList>
    </citation>
    <scope>NUCLEOTIDE SEQUENCE [LARGE SCALE GENOMIC DNA]</scope>
    <source>
        <strain evidence="8">RS831</strain>
        <tissue evidence="8">Whole body</tissue>
    </source>
</reference>
<feature type="domain" description="Ig-like" evidence="7">
    <location>
        <begin position="275"/>
        <end position="353"/>
    </location>
</feature>
<evidence type="ECO:0000259" key="7">
    <source>
        <dbReference type="PROSITE" id="PS50835"/>
    </source>
</evidence>
<protein>
    <recommendedName>
        <fullName evidence="7">Ig-like domain-containing protein</fullName>
    </recommendedName>
</protein>
<dbReference type="SMART" id="SM00409">
    <property type="entry name" value="IG"/>
    <property type="match status" value="4"/>
</dbReference>
<dbReference type="AlphaFoldDB" id="A0A437CJK1"/>
<dbReference type="SUPFAM" id="SSF48726">
    <property type="entry name" value="Immunoglobulin"/>
    <property type="match status" value="4"/>
</dbReference>
<evidence type="ECO:0000256" key="1">
    <source>
        <dbReference type="ARBA" id="ARBA00022729"/>
    </source>
</evidence>
<dbReference type="Pfam" id="PF13895">
    <property type="entry name" value="Ig_2"/>
    <property type="match status" value="1"/>
</dbReference>
<keyword evidence="2" id="KW-1015">Disulfide bond</keyword>
<name>A0A437CJK1_ORYJA</name>
<dbReference type="PANTHER" id="PTHR44337">
    <property type="entry name" value="CARCINOEMBRYONIC ANTIGEN-RELATED CELL ADHESION MOLECULE 8"/>
    <property type="match status" value="1"/>
</dbReference>
<keyword evidence="3" id="KW-0325">Glycoprotein</keyword>
<dbReference type="PANTHER" id="PTHR44337:SF16">
    <property type="entry name" value="CARCINOEMBRYONIC ANTIGEN-RELATED CELL ADHESION MOLECULE 20-LIKE-RELATED"/>
    <property type="match status" value="1"/>
</dbReference>
<dbReference type="InterPro" id="IPR007110">
    <property type="entry name" value="Ig-like_dom"/>
</dbReference>
<evidence type="ECO:0000313" key="9">
    <source>
        <dbReference type="Proteomes" id="UP000283210"/>
    </source>
</evidence>